<dbReference type="EMBL" id="MVBM01000005">
    <property type="protein sequence ID" value="OOK72381.1"/>
    <property type="molecule type" value="Genomic_DNA"/>
</dbReference>
<proteinExistence type="predicted"/>
<dbReference type="GeneID" id="99803670"/>
<dbReference type="AlphaFoldDB" id="A0A1V3WAY3"/>
<dbReference type="Proteomes" id="UP000189229">
    <property type="component" value="Unassembled WGS sequence"/>
</dbReference>
<evidence type="ECO:0000313" key="4">
    <source>
        <dbReference type="Proteomes" id="UP000189229"/>
    </source>
</evidence>
<accession>A0A1V3WAY3</accession>
<evidence type="ECO:0000313" key="1">
    <source>
        <dbReference type="EMBL" id="OOK64042.1"/>
    </source>
</evidence>
<name>A0A1V3WAY3_MYCKA</name>
<evidence type="ECO:0000313" key="3">
    <source>
        <dbReference type="Proteomes" id="UP000188532"/>
    </source>
</evidence>
<sequence>MAEVIGADASRQTFVVDECRDRLAQAVCFSSVNTNSDVGRARVANVRIIPSGNAIDYKLSRW</sequence>
<dbReference type="RefSeq" id="WP_023365484.1">
    <property type="nucleotide sequence ID" value="NZ_BLYZ01000002.1"/>
</dbReference>
<dbReference type="EMBL" id="MVBN01000014">
    <property type="protein sequence ID" value="OOK64042.1"/>
    <property type="molecule type" value="Genomic_DNA"/>
</dbReference>
<organism evidence="1 3">
    <name type="scientific">Mycobacterium kansasii</name>
    <dbReference type="NCBI Taxonomy" id="1768"/>
    <lineage>
        <taxon>Bacteria</taxon>
        <taxon>Bacillati</taxon>
        <taxon>Actinomycetota</taxon>
        <taxon>Actinomycetes</taxon>
        <taxon>Mycobacteriales</taxon>
        <taxon>Mycobacteriaceae</taxon>
        <taxon>Mycobacterium</taxon>
    </lineage>
</organism>
<protein>
    <submittedName>
        <fullName evidence="1">Uncharacterized protein</fullName>
    </submittedName>
</protein>
<comment type="caution">
    <text evidence="1">The sequence shown here is derived from an EMBL/GenBank/DDBJ whole genome shotgun (WGS) entry which is preliminary data.</text>
</comment>
<gene>
    <name evidence="1" type="ORF">BZL29_8345</name>
    <name evidence="2" type="ORF">BZL30_5366</name>
</gene>
<evidence type="ECO:0000313" key="2">
    <source>
        <dbReference type="EMBL" id="OOK72381.1"/>
    </source>
</evidence>
<reference evidence="3 4" key="1">
    <citation type="submission" date="2017-02" db="EMBL/GenBank/DDBJ databases">
        <title>Complete genome sequences of Mycobacterium kansasii strains isolated from rhesus macaques.</title>
        <authorList>
            <person name="Panda A."/>
            <person name="Nagaraj S."/>
            <person name="Zhao X."/>
            <person name="Tettelin H."/>
            <person name="Detolla L.J."/>
        </authorList>
    </citation>
    <scope>NUCLEOTIDE SEQUENCE [LARGE SCALE GENOMIC DNA]</scope>
    <source>
        <strain evidence="1 3">11-3469</strain>
        <strain evidence="2 4">11-3813</strain>
    </source>
</reference>
<dbReference type="Proteomes" id="UP000188532">
    <property type="component" value="Unassembled WGS sequence"/>
</dbReference>